<gene>
    <name evidence="3" type="primary">Contig5409.g5789</name>
    <name evidence="3" type="ORF">STYLEM_19256</name>
</gene>
<dbReference type="AlphaFoldDB" id="A0A078B7C8"/>
<feature type="transmembrane region" description="Helical" evidence="2">
    <location>
        <begin position="128"/>
        <end position="146"/>
    </location>
</feature>
<keyword evidence="2" id="KW-0472">Membrane</keyword>
<name>A0A078B7C8_STYLE</name>
<keyword evidence="2" id="KW-0812">Transmembrane</keyword>
<dbReference type="OrthoDB" id="322904at2759"/>
<evidence type="ECO:0000313" key="4">
    <source>
        <dbReference type="Proteomes" id="UP000039865"/>
    </source>
</evidence>
<organism evidence="3 4">
    <name type="scientific">Stylonychia lemnae</name>
    <name type="common">Ciliate</name>
    <dbReference type="NCBI Taxonomy" id="5949"/>
    <lineage>
        <taxon>Eukaryota</taxon>
        <taxon>Sar</taxon>
        <taxon>Alveolata</taxon>
        <taxon>Ciliophora</taxon>
        <taxon>Intramacronucleata</taxon>
        <taxon>Spirotrichea</taxon>
        <taxon>Stichotrichia</taxon>
        <taxon>Sporadotrichida</taxon>
        <taxon>Oxytrichidae</taxon>
        <taxon>Stylonychinae</taxon>
        <taxon>Stylonychia</taxon>
    </lineage>
</organism>
<dbReference type="EMBL" id="CCKQ01018178">
    <property type="protein sequence ID" value="CDW90116.1"/>
    <property type="molecule type" value="Genomic_DNA"/>
</dbReference>
<reference evidence="3 4" key="1">
    <citation type="submission" date="2014-06" db="EMBL/GenBank/DDBJ databases">
        <authorList>
            <person name="Swart Estienne"/>
        </authorList>
    </citation>
    <scope>NUCLEOTIDE SEQUENCE [LARGE SCALE GENOMIC DNA]</scope>
    <source>
        <strain evidence="3 4">130c</strain>
    </source>
</reference>
<accession>A0A078B7C8</accession>
<keyword evidence="2" id="KW-1133">Transmembrane helix</keyword>
<evidence type="ECO:0000313" key="3">
    <source>
        <dbReference type="EMBL" id="CDW90116.1"/>
    </source>
</evidence>
<feature type="transmembrane region" description="Helical" evidence="2">
    <location>
        <begin position="96"/>
        <end position="116"/>
    </location>
</feature>
<dbReference type="InParanoid" id="A0A078B7C8"/>
<proteinExistence type="predicted"/>
<evidence type="ECO:0000256" key="1">
    <source>
        <dbReference type="SAM" id="MobiDB-lite"/>
    </source>
</evidence>
<protein>
    <recommendedName>
        <fullName evidence="5">Transmembrane protein</fullName>
    </recommendedName>
</protein>
<feature type="compositionally biased region" description="Basic and acidic residues" evidence="1">
    <location>
        <begin position="14"/>
        <end position="30"/>
    </location>
</feature>
<evidence type="ECO:0000256" key="2">
    <source>
        <dbReference type="SAM" id="Phobius"/>
    </source>
</evidence>
<sequence>MDRTNLYNQQQNEKQQEYQDRTQEIGDQDQKQFSLDGQQKQQIKLRMIDKEEVKKQNQQRREDYNRMRNFELLMNLRPGVFDPQDQIKNEEIRGNIRWTAVFVFFGFISTSAFRFWQIKTGHKEIGQSLMIIMASYMPSISYYNYYKKQHNLFLRDVANRYKDRINEDEFKRFQREAELGDAAKEINSRQIPKKQ</sequence>
<evidence type="ECO:0008006" key="5">
    <source>
        <dbReference type="Google" id="ProtNLM"/>
    </source>
</evidence>
<dbReference type="Proteomes" id="UP000039865">
    <property type="component" value="Unassembled WGS sequence"/>
</dbReference>
<feature type="region of interest" description="Disordered" evidence="1">
    <location>
        <begin position="1"/>
        <end position="36"/>
    </location>
</feature>
<keyword evidence="4" id="KW-1185">Reference proteome</keyword>